<dbReference type="InterPro" id="IPR009010">
    <property type="entry name" value="Asp_de-COase-like_dom_sf"/>
</dbReference>
<dbReference type="SMART" id="SM01072">
    <property type="entry name" value="CDC48_2"/>
    <property type="match status" value="1"/>
</dbReference>
<evidence type="ECO:0000256" key="2">
    <source>
        <dbReference type="ARBA" id="ARBA00022741"/>
    </source>
</evidence>
<dbReference type="InterPro" id="IPR003338">
    <property type="entry name" value="CDC4_N-term_subdom"/>
</dbReference>
<dbReference type="RefSeq" id="WP_065915062.1">
    <property type="nucleotide sequence ID" value="NZ_CP016793.1"/>
</dbReference>
<dbReference type="Gene3D" id="1.10.8.60">
    <property type="match status" value="2"/>
</dbReference>
<dbReference type="KEGG" id="led:BBK82_11890"/>
<evidence type="ECO:0000256" key="1">
    <source>
        <dbReference type="ARBA" id="ARBA00022737"/>
    </source>
</evidence>
<dbReference type="CDD" id="cd19511">
    <property type="entry name" value="RecA-like_CDC48_r2-like"/>
    <property type="match status" value="1"/>
</dbReference>
<dbReference type="Proteomes" id="UP000093053">
    <property type="component" value="Chromosome"/>
</dbReference>
<feature type="domain" description="AAA+ ATPase" evidence="5">
    <location>
        <begin position="490"/>
        <end position="627"/>
    </location>
</feature>
<dbReference type="InterPro" id="IPR027417">
    <property type="entry name" value="P-loop_NTPase"/>
</dbReference>
<evidence type="ECO:0000259" key="7">
    <source>
        <dbReference type="SMART" id="SM01073"/>
    </source>
</evidence>
<evidence type="ECO:0000313" key="8">
    <source>
        <dbReference type="EMBL" id="ANZ36663.1"/>
    </source>
</evidence>
<dbReference type="Gene3D" id="3.40.50.300">
    <property type="entry name" value="P-loop containing nucleotide triphosphate hydrolases"/>
    <property type="match status" value="2"/>
</dbReference>
<dbReference type="AlphaFoldDB" id="A0A1B2HG05"/>
<sequence>MITLTARLSPSALDTRRGVVRLHREVLDALGLRAWDAVKLTGARVSAALAAAGEQPPGVVLVDDVTLTNLGVVEGAEIVVAPVEVAPARSITVAGSRLATTALTPEHVRMALTGKVLTVGDSVSLLPQDLAPPPEANVSETRRRLSNAIGMTWTNELITITSTDPAGPVAVQPSSVVGWRSAQAPAAEVTPVVVQEKHEALPVANLVGQKEQARTLTEWLELMFRQPELLTRLGAQARLAAMVSGPEGVGKATLVRAVAASVEAEVVELAAPSIAVLEAGAMAKQLGDAIAGVPEKPTVLLITDIDSLLPTVAPPVATVVLEILKTAVSRPNLALVVTSARAESVDARLRAPELVDRELTLPLPDGATRTELLRVLMKDVPMESDVDFKAVAEKTPGFVAADLCALRREAAVRAALRQRNVEEPRVGQEDLLGALGTVRPISMSASDTIQTGGLTLDDVGDMVETKQALTEAALWPLRYPDSFARLGVEPPRGVLLYGPPGCGKTFLVRALAGSGQLNVLTVKGAELMDKFVGESERAVRELFRRAADAAPALIFLDEVDALAPRRGQSSDAGVADRVVAALLTELDGVEPLRDVVVIGATNRPELIDPALLRPGRLERLVYVSPPDADARTEILKAASKNTPLASDVDLAELAKELDMYSAADCAGLVREAALTAMRESLEAAEVTQAHLAKARSVVRPSLDPVQLAGLAAYAAVR</sequence>
<accession>A0A1B2HG05</accession>
<dbReference type="FunFam" id="3.40.50.300:FF:000018">
    <property type="entry name" value="Cell division control 48"/>
    <property type="match status" value="1"/>
</dbReference>
<dbReference type="InterPro" id="IPR003593">
    <property type="entry name" value="AAA+_ATPase"/>
</dbReference>
<organism evidence="8 9">
    <name type="scientific">Lentzea guizhouensis</name>
    <dbReference type="NCBI Taxonomy" id="1586287"/>
    <lineage>
        <taxon>Bacteria</taxon>
        <taxon>Bacillati</taxon>
        <taxon>Actinomycetota</taxon>
        <taxon>Actinomycetes</taxon>
        <taxon>Pseudonocardiales</taxon>
        <taxon>Pseudonocardiaceae</taxon>
        <taxon>Lentzea</taxon>
    </lineage>
</organism>
<dbReference type="PANTHER" id="PTHR23077:SF171">
    <property type="entry name" value="NUCLEAR VALOSIN-CONTAINING PROTEIN-LIKE"/>
    <property type="match status" value="1"/>
</dbReference>
<dbReference type="GO" id="GO:0005524">
    <property type="term" value="F:ATP binding"/>
    <property type="evidence" value="ECO:0007669"/>
    <property type="project" value="UniProtKB-KW"/>
</dbReference>
<keyword evidence="2 4" id="KW-0547">Nucleotide-binding</keyword>
<keyword evidence="3 4" id="KW-0067">ATP-binding</keyword>
<evidence type="ECO:0000259" key="6">
    <source>
        <dbReference type="SMART" id="SM01072"/>
    </source>
</evidence>
<evidence type="ECO:0000256" key="4">
    <source>
        <dbReference type="RuleBase" id="RU003651"/>
    </source>
</evidence>
<keyword evidence="1" id="KW-0677">Repeat</keyword>
<proteinExistence type="inferred from homology"/>
<dbReference type="PROSITE" id="PS00674">
    <property type="entry name" value="AAA"/>
    <property type="match status" value="1"/>
</dbReference>
<feature type="domain" description="AAA+ ATPase" evidence="5">
    <location>
        <begin position="237"/>
        <end position="365"/>
    </location>
</feature>
<dbReference type="SUPFAM" id="SSF52540">
    <property type="entry name" value="P-loop containing nucleoside triphosphate hydrolases"/>
    <property type="match status" value="2"/>
</dbReference>
<dbReference type="InterPro" id="IPR041569">
    <property type="entry name" value="AAA_lid_3"/>
</dbReference>
<dbReference type="Pfam" id="PF17862">
    <property type="entry name" value="AAA_lid_3"/>
    <property type="match status" value="2"/>
</dbReference>
<dbReference type="SMART" id="SM01073">
    <property type="entry name" value="CDC48_N"/>
    <property type="match status" value="1"/>
</dbReference>
<dbReference type="Gene3D" id="2.40.40.20">
    <property type="match status" value="1"/>
</dbReference>
<feature type="domain" description="CDC48" evidence="6">
    <location>
        <begin position="102"/>
        <end position="186"/>
    </location>
</feature>
<dbReference type="GO" id="GO:0016887">
    <property type="term" value="F:ATP hydrolysis activity"/>
    <property type="evidence" value="ECO:0007669"/>
    <property type="project" value="InterPro"/>
</dbReference>
<name>A0A1B2HG05_9PSEU</name>
<gene>
    <name evidence="8" type="ORF">BBK82_11890</name>
</gene>
<dbReference type="Pfam" id="PF02359">
    <property type="entry name" value="CDC48_N"/>
    <property type="match status" value="1"/>
</dbReference>
<dbReference type="Pfam" id="PF00004">
    <property type="entry name" value="AAA"/>
    <property type="match status" value="2"/>
</dbReference>
<dbReference type="InterPro" id="IPR003960">
    <property type="entry name" value="ATPase_AAA_CS"/>
</dbReference>
<protein>
    <submittedName>
        <fullName evidence="8">ATPase</fullName>
    </submittedName>
</protein>
<dbReference type="STRING" id="1586287.BBK82_11890"/>
<feature type="domain" description="CDC48 N-terminal subdomain" evidence="7">
    <location>
        <begin position="3"/>
        <end position="85"/>
    </location>
</feature>
<dbReference type="GO" id="GO:0005737">
    <property type="term" value="C:cytoplasm"/>
    <property type="evidence" value="ECO:0007669"/>
    <property type="project" value="UniProtKB-ARBA"/>
</dbReference>
<dbReference type="EMBL" id="CP016793">
    <property type="protein sequence ID" value="ANZ36663.1"/>
    <property type="molecule type" value="Genomic_DNA"/>
</dbReference>
<evidence type="ECO:0000256" key="3">
    <source>
        <dbReference type="ARBA" id="ARBA00022840"/>
    </source>
</evidence>
<evidence type="ECO:0000259" key="5">
    <source>
        <dbReference type="SMART" id="SM00382"/>
    </source>
</evidence>
<dbReference type="SMART" id="SM00382">
    <property type="entry name" value="AAA"/>
    <property type="match status" value="2"/>
</dbReference>
<reference evidence="8 9" key="1">
    <citation type="submission" date="2016-07" db="EMBL/GenBank/DDBJ databases">
        <title>Complete genome sequence of the Lentzea guizhouensis DHS C013.</title>
        <authorList>
            <person name="Cao C."/>
        </authorList>
    </citation>
    <scope>NUCLEOTIDE SEQUENCE [LARGE SCALE GENOMIC DNA]</scope>
    <source>
        <strain evidence="8 9">DHS C013</strain>
    </source>
</reference>
<dbReference type="InterPro" id="IPR003959">
    <property type="entry name" value="ATPase_AAA_core"/>
</dbReference>
<comment type="similarity">
    <text evidence="4">Belongs to the AAA ATPase family.</text>
</comment>
<evidence type="ECO:0000313" key="9">
    <source>
        <dbReference type="Proteomes" id="UP000093053"/>
    </source>
</evidence>
<dbReference type="SUPFAM" id="SSF50692">
    <property type="entry name" value="ADC-like"/>
    <property type="match status" value="1"/>
</dbReference>
<keyword evidence="9" id="KW-1185">Reference proteome</keyword>
<dbReference type="InterPro" id="IPR004201">
    <property type="entry name" value="Cdc48_dom2"/>
</dbReference>
<dbReference type="PANTHER" id="PTHR23077">
    <property type="entry name" value="AAA-FAMILY ATPASE"/>
    <property type="match status" value="1"/>
</dbReference>
<dbReference type="InterPro" id="IPR050168">
    <property type="entry name" value="AAA_ATPase_domain"/>
</dbReference>